<accession>A0A3E2TL51</accession>
<dbReference type="InterPro" id="IPR027417">
    <property type="entry name" value="P-loop_NTPase"/>
</dbReference>
<protein>
    <submittedName>
        <fullName evidence="3">GTP-binding protein</fullName>
    </submittedName>
</protein>
<keyword evidence="4" id="KW-1185">Reference proteome</keyword>
<dbReference type="PANTHER" id="PTHR13748">
    <property type="entry name" value="COBW-RELATED"/>
    <property type="match status" value="1"/>
</dbReference>
<dbReference type="GO" id="GO:0005737">
    <property type="term" value="C:cytoplasm"/>
    <property type="evidence" value="ECO:0007669"/>
    <property type="project" value="TreeGrafter"/>
</dbReference>
<feature type="domain" description="CobW C-terminal" evidence="2">
    <location>
        <begin position="227"/>
        <end position="288"/>
    </location>
</feature>
<dbReference type="SUPFAM" id="SSF52540">
    <property type="entry name" value="P-loop containing nucleoside triphosphate hydrolases"/>
    <property type="match status" value="1"/>
</dbReference>
<dbReference type="Gene3D" id="3.40.50.300">
    <property type="entry name" value="P-loop containing nucleotide triphosphate hydrolases"/>
    <property type="match status" value="1"/>
</dbReference>
<dbReference type="Proteomes" id="UP000261011">
    <property type="component" value="Unassembled WGS sequence"/>
</dbReference>
<dbReference type="SUPFAM" id="SSF90002">
    <property type="entry name" value="Hypothetical protein YjiA, C-terminal domain"/>
    <property type="match status" value="1"/>
</dbReference>
<dbReference type="InterPro" id="IPR051316">
    <property type="entry name" value="Zinc-reg_GTPase_activator"/>
</dbReference>
<name>A0A3E2TL51_9FIRM</name>
<dbReference type="InterPro" id="IPR003495">
    <property type="entry name" value="CobW/HypB/UreG_nucleotide-bd"/>
</dbReference>
<dbReference type="Pfam" id="PF02492">
    <property type="entry name" value="cobW"/>
    <property type="match status" value="1"/>
</dbReference>
<dbReference type="RefSeq" id="WP_117520280.1">
    <property type="nucleotide sequence ID" value="NZ_QVEU01000001.1"/>
</dbReference>
<evidence type="ECO:0000259" key="1">
    <source>
        <dbReference type="Pfam" id="PF02492"/>
    </source>
</evidence>
<comment type="caution">
    <text evidence="3">The sequence shown here is derived from an EMBL/GenBank/DDBJ whole genome shotgun (WGS) entry which is preliminary data.</text>
</comment>
<sequence length="293" mass="33350">MQIIIVSGFLGSGKTTFIEEFQKRLENVAILENDYAKANVDYDILANTGKDILSLEEGCVCCSKKKDFATTVITIENTIDPDYLIIEPTGVGYLSNIIANIKSIEYEKIKLLNPITIVDYNSVDSLIRNYEDLFLDQIKNSGYLLLSKTENTSKEEIEEVISKLERLTKASIYANHYKDFDKDIWQELLSTYYIDIGAKSDSKELKLDSFSYDNVNFKDFNELGTKLNAVTCNRFGKLIRAKGIVDVTNKKVRVDIVDNKFNVEKYEGKSSNNSLIFIGEDLEKDSYDILFSK</sequence>
<dbReference type="OrthoDB" id="9808822at2"/>
<dbReference type="EMBL" id="QVEU01000001">
    <property type="protein sequence ID" value="RGB78092.1"/>
    <property type="molecule type" value="Genomic_DNA"/>
</dbReference>
<dbReference type="PANTHER" id="PTHR13748:SF62">
    <property type="entry name" value="COBW DOMAIN-CONTAINING PROTEIN"/>
    <property type="match status" value="1"/>
</dbReference>
<proteinExistence type="predicted"/>
<gene>
    <name evidence="3" type="ORF">DXA39_01170</name>
</gene>
<dbReference type="InterPro" id="IPR011629">
    <property type="entry name" value="CobW-like_C"/>
</dbReference>
<dbReference type="AlphaFoldDB" id="A0A3E2TL51"/>
<dbReference type="Pfam" id="PF07683">
    <property type="entry name" value="CobW_C"/>
    <property type="match status" value="1"/>
</dbReference>
<evidence type="ECO:0000313" key="3">
    <source>
        <dbReference type="EMBL" id="RGB78092.1"/>
    </source>
</evidence>
<organism evidence="3 4">
    <name type="scientific">Anaerococcus nagyae</name>
    <dbReference type="NCBI Taxonomy" id="1755241"/>
    <lineage>
        <taxon>Bacteria</taxon>
        <taxon>Bacillati</taxon>
        <taxon>Bacillota</taxon>
        <taxon>Tissierellia</taxon>
        <taxon>Tissierellales</taxon>
        <taxon>Peptoniphilaceae</taxon>
        <taxon>Anaerococcus</taxon>
    </lineage>
</organism>
<feature type="domain" description="CobW/HypB/UreG nucleotide-binding" evidence="1">
    <location>
        <begin position="3"/>
        <end position="168"/>
    </location>
</feature>
<evidence type="ECO:0000259" key="2">
    <source>
        <dbReference type="Pfam" id="PF07683"/>
    </source>
</evidence>
<evidence type="ECO:0000313" key="4">
    <source>
        <dbReference type="Proteomes" id="UP000261011"/>
    </source>
</evidence>
<reference evidence="3 4" key="1">
    <citation type="submission" date="2018-08" db="EMBL/GenBank/DDBJ databases">
        <title>A genome reference for cultivated species of the human gut microbiota.</title>
        <authorList>
            <person name="Zou Y."/>
            <person name="Xue W."/>
            <person name="Luo G."/>
        </authorList>
    </citation>
    <scope>NUCLEOTIDE SEQUENCE [LARGE SCALE GENOMIC DNA]</scope>
    <source>
        <strain evidence="3 4">OF01-3</strain>
    </source>
</reference>